<feature type="region of interest" description="Disordered" evidence="8">
    <location>
        <begin position="1"/>
        <end position="49"/>
    </location>
</feature>
<keyword evidence="6" id="KW-0131">Cell cycle</keyword>
<dbReference type="InterPro" id="IPR015943">
    <property type="entry name" value="WD40/YVTN_repeat-like_dom_sf"/>
</dbReference>
<keyword evidence="11" id="KW-1185">Reference proteome</keyword>
<dbReference type="SMART" id="SM00320">
    <property type="entry name" value="WD40"/>
    <property type="match status" value="7"/>
</dbReference>
<dbReference type="GO" id="GO:1905786">
    <property type="term" value="P:positive regulation of anaphase-promoting complex-dependent catabolic process"/>
    <property type="evidence" value="ECO:0007669"/>
    <property type="project" value="TreeGrafter"/>
</dbReference>
<feature type="domain" description="CDC20/Fizzy WD40" evidence="9">
    <location>
        <begin position="175"/>
        <end position="464"/>
    </location>
</feature>
<dbReference type="InterPro" id="IPR033010">
    <property type="entry name" value="Cdc20/Fizzy"/>
</dbReference>
<feature type="region of interest" description="Disordered" evidence="8">
    <location>
        <begin position="471"/>
        <end position="494"/>
    </location>
</feature>
<comment type="similarity">
    <text evidence="1">Belongs to the WD repeat CDC20/Fizzy family.</text>
</comment>
<keyword evidence="4" id="KW-0677">Repeat</keyword>
<evidence type="ECO:0000256" key="8">
    <source>
        <dbReference type="SAM" id="MobiDB-lite"/>
    </source>
</evidence>
<dbReference type="FunCoup" id="A0A1Y1XYG5">
    <property type="interactions" value="1091"/>
</dbReference>
<feature type="repeat" description="WD" evidence="7">
    <location>
        <begin position="433"/>
        <end position="466"/>
    </location>
</feature>
<feature type="repeat" description="WD" evidence="7">
    <location>
        <begin position="303"/>
        <end position="344"/>
    </location>
</feature>
<dbReference type="PANTHER" id="PTHR19918:SF8">
    <property type="entry name" value="FI02843P"/>
    <property type="match status" value="1"/>
</dbReference>
<comment type="caution">
    <text evidence="10">The sequence shown here is derived from an EMBL/GenBank/DDBJ whole genome shotgun (WGS) entry which is preliminary data.</text>
</comment>
<dbReference type="PROSITE" id="PS50294">
    <property type="entry name" value="WD_REPEATS_REGION"/>
    <property type="match status" value="3"/>
</dbReference>
<dbReference type="FunFam" id="2.130.10.10:FF:000098">
    <property type="entry name" value="WD repeat-containing protein slp1"/>
    <property type="match status" value="1"/>
</dbReference>
<dbReference type="InterPro" id="IPR001680">
    <property type="entry name" value="WD40_rpt"/>
</dbReference>
<organism evidence="10 11">
    <name type="scientific">Basidiobolus meristosporus CBS 931.73</name>
    <dbReference type="NCBI Taxonomy" id="1314790"/>
    <lineage>
        <taxon>Eukaryota</taxon>
        <taxon>Fungi</taxon>
        <taxon>Fungi incertae sedis</taxon>
        <taxon>Zoopagomycota</taxon>
        <taxon>Entomophthoromycotina</taxon>
        <taxon>Basidiobolomycetes</taxon>
        <taxon>Basidiobolales</taxon>
        <taxon>Basidiobolaceae</taxon>
        <taxon>Basidiobolus</taxon>
    </lineage>
</organism>
<gene>
    <name evidence="10" type="ORF">K493DRAFT_265348</name>
</gene>
<accession>A0A1Y1XYG5</accession>
<evidence type="ECO:0000256" key="5">
    <source>
        <dbReference type="ARBA" id="ARBA00022776"/>
    </source>
</evidence>
<dbReference type="EMBL" id="MCFE01000359">
    <property type="protein sequence ID" value="ORX90790.1"/>
    <property type="molecule type" value="Genomic_DNA"/>
</dbReference>
<dbReference type="Proteomes" id="UP000193498">
    <property type="component" value="Unassembled WGS sequence"/>
</dbReference>
<evidence type="ECO:0000256" key="4">
    <source>
        <dbReference type="ARBA" id="ARBA00022737"/>
    </source>
</evidence>
<dbReference type="OrthoDB" id="10263272at2759"/>
<dbReference type="GO" id="GO:0010997">
    <property type="term" value="F:anaphase-promoting complex binding"/>
    <property type="evidence" value="ECO:0007669"/>
    <property type="project" value="InterPro"/>
</dbReference>
<dbReference type="Gene3D" id="2.130.10.10">
    <property type="entry name" value="YVTN repeat-like/Quinoprotein amine dehydrogenase"/>
    <property type="match status" value="1"/>
</dbReference>
<dbReference type="CDD" id="cd00200">
    <property type="entry name" value="WD40"/>
    <property type="match status" value="1"/>
</dbReference>
<dbReference type="GO" id="GO:1990757">
    <property type="term" value="F:ubiquitin ligase activator activity"/>
    <property type="evidence" value="ECO:0007669"/>
    <property type="project" value="TreeGrafter"/>
</dbReference>
<feature type="compositionally biased region" description="Basic residues" evidence="8">
    <location>
        <begin position="29"/>
        <end position="45"/>
    </location>
</feature>
<dbReference type="SUPFAM" id="SSF50978">
    <property type="entry name" value="WD40 repeat-like"/>
    <property type="match status" value="1"/>
</dbReference>
<dbReference type="STRING" id="1314790.A0A1Y1XYG5"/>
<dbReference type="AlphaFoldDB" id="A0A1Y1XYG5"/>
<evidence type="ECO:0000256" key="7">
    <source>
        <dbReference type="PROSITE-ProRule" id="PRU00221"/>
    </source>
</evidence>
<dbReference type="PANTHER" id="PTHR19918">
    <property type="entry name" value="CELL DIVISION CYCLE 20 CDC20 FIZZY -RELATED"/>
    <property type="match status" value="1"/>
</dbReference>
<dbReference type="InterPro" id="IPR019775">
    <property type="entry name" value="WD40_repeat_CS"/>
</dbReference>
<proteinExistence type="inferred from homology"/>
<evidence type="ECO:0000256" key="2">
    <source>
        <dbReference type="ARBA" id="ARBA00022574"/>
    </source>
</evidence>
<evidence type="ECO:0000256" key="1">
    <source>
        <dbReference type="ARBA" id="ARBA00006445"/>
    </source>
</evidence>
<keyword evidence="3" id="KW-0132">Cell division</keyword>
<protein>
    <submittedName>
        <fullName evidence="10">WD40 repeat-like protein</fullName>
    </submittedName>
</protein>
<evidence type="ECO:0000256" key="6">
    <source>
        <dbReference type="ARBA" id="ARBA00023306"/>
    </source>
</evidence>
<evidence type="ECO:0000259" key="9">
    <source>
        <dbReference type="Pfam" id="PF24807"/>
    </source>
</evidence>
<dbReference type="Pfam" id="PF24807">
    <property type="entry name" value="WD40_CDC20-Fz"/>
    <property type="match status" value="1"/>
</dbReference>
<sequence>MPGTPVKTAPFSPLTPKQAQPLINYLNSGRKKTRSPKSRSPRGKTPKSLYRTSSFEVVAKDWLATGTTPKKGKKIQAHYDRFIPNREAMDLSNSQFHIAHKDMTKEQMLDSAALAYQEQVAKACGIALDKRILAFKGAPPTNDKEDLRKIYNRPLKTAITQLTKRKILNSPERVLDAPGLVDDYYLNLLDWSCANIVAIGLDKNIYLWNADTGDVNCLCETESSDLITSLSWSNDGAYLAVGTDEGDTQIWDIESSTKIRSMPGHLARVGVLSWDKHILSSGCRDGSIWNHDVRIANHKVAELLAHTSEVCGLKWRSDGTQLASGGNDNLVNIWDARSSVPKFTKNNHTAAVKALAWCPWQPNLLATGGGSNDRNIHFWNTTTAARLNSIDTGSQVTSLIWSPEYKEIMSSHGFPDNHISIWNYPSLSKVIDIPAHETRVLHTALSPDGQTVASVASDENLKFWKIFESSGKGTKSARKEKPSESFGYSGMTIR</sequence>
<dbReference type="PROSITE" id="PS00678">
    <property type="entry name" value="WD_REPEATS_1"/>
    <property type="match status" value="1"/>
</dbReference>
<evidence type="ECO:0000313" key="11">
    <source>
        <dbReference type="Proteomes" id="UP000193498"/>
    </source>
</evidence>
<dbReference type="InParanoid" id="A0A1Y1XYG5"/>
<name>A0A1Y1XYG5_9FUNG</name>
<dbReference type="InterPro" id="IPR036322">
    <property type="entry name" value="WD40_repeat_dom_sf"/>
</dbReference>
<dbReference type="GO" id="GO:0031145">
    <property type="term" value="P:anaphase-promoting complex-dependent catabolic process"/>
    <property type="evidence" value="ECO:0007669"/>
    <property type="project" value="TreeGrafter"/>
</dbReference>
<keyword evidence="5" id="KW-0498">Mitosis</keyword>
<reference evidence="10 11" key="1">
    <citation type="submission" date="2016-07" db="EMBL/GenBank/DDBJ databases">
        <title>Pervasive Adenine N6-methylation of Active Genes in Fungi.</title>
        <authorList>
            <consortium name="DOE Joint Genome Institute"/>
            <person name="Mondo S.J."/>
            <person name="Dannebaum R.O."/>
            <person name="Kuo R.C."/>
            <person name="Labutti K."/>
            <person name="Haridas S."/>
            <person name="Kuo A."/>
            <person name="Salamov A."/>
            <person name="Ahrendt S.R."/>
            <person name="Lipzen A."/>
            <person name="Sullivan W."/>
            <person name="Andreopoulos W.B."/>
            <person name="Clum A."/>
            <person name="Lindquist E."/>
            <person name="Daum C."/>
            <person name="Ramamoorthy G.K."/>
            <person name="Gryganskyi A."/>
            <person name="Culley D."/>
            <person name="Magnuson J.K."/>
            <person name="James T.Y."/>
            <person name="O'Malley M.A."/>
            <person name="Stajich J.E."/>
            <person name="Spatafora J.W."/>
            <person name="Visel A."/>
            <person name="Grigoriev I.V."/>
        </authorList>
    </citation>
    <scope>NUCLEOTIDE SEQUENCE [LARGE SCALE GENOMIC DNA]</scope>
    <source>
        <strain evidence="10 11">CBS 931.73</strain>
    </source>
</reference>
<dbReference type="GO" id="GO:0005680">
    <property type="term" value="C:anaphase-promoting complex"/>
    <property type="evidence" value="ECO:0007669"/>
    <property type="project" value="TreeGrafter"/>
</dbReference>
<evidence type="ECO:0000313" key="10">
    <source>
        <dbReference type="EMBL" id="ORX90790.1"/>
    </source>
</evidence>
<dbReference type="GO" id="GO:0051301">
    <property type="term" value="P:cell division"/>
    <property type="evidence" value="ECO:0007669"/>
    <property type="project" value="UniProtKB-KW"/>
</dbReference>
<feature type="repeat" description="WD" evidence="7">
    <location>
        <begin position="220"/>
        <end position="261"/>
    </location>
</feature>
<keyword evidence="2 7" id="KW-0853">WD repeat</keyword>
<dbReference type="PROSITE" id="PS50082">
    <property type="entry name" value="WD_REPEATS_2"/>
    <property type="match status" value="3"/>
</dbReference>
<evidence type="ECO:0000256" key="3">
    <source>
        <dbReference type="ARBA" id="ARBA00022618"/>
    </source>
</evidence>
<dbReference type="InterPro" id="IPR056150">
    <property type="entry name" value="WD40_CDC20-Fz"/>
</dbReference>